<dbReference type="RefSeq" id="WP_013862123.1">
    <property type="nucleotide sequence ID" value="NC_015635.1"/>
</dbReference>
<dbReference type="PROSITE" id="PS51186">
    <property type="entry name" value="GNAT"/>
    <property type="match status" value="1"/>
</dbReference>
<dbReference type="InterPro" id="IPR000182">
    <property type="entry name" value="GNAT_dom"/>
</dbReference>
<dbReference type="InterPro" id="IPR050832">
    <property type="entry name" value="Bact_Acetyltransf"/>
</dbReference>
<proteinExistence type="predicted"/>
<dbReference type="EMBL" id="AP012204">
    <property type="protein sequence ID" value="BAK34240.1"/>
    <property type="molecule type" value="Genomic_DNA"/>
</dbReference>
<dbReference type="Pfam" id="PF00583">
    <property type="entry name" value="Acetyltransf_1"/>
    <property type="match status" value="1"/>
</dbReference>
<organism evidence="4 5">
    <name type="scientific">Microlunatus phosphovorus (strain ATCC 700054 / DSM 10555 / JCM 9379 / NBRC 101784 / NCIMB 13414 / VKM Ac-1990 / NM-1)</name>
    <dbReference type="NCBI Taxonomy" id="1032480"/>
    <lineage>
        <taxon>Bacteria</taxon>
        <taxon>Bacillati</taxon>
        <taxon>Actinomycetota</taxon>
        <taxon>Actinomycetes</taxon>
        <taxon>Propionibacteriales</taxon>
        <taxon>Propionibacteriaceae</taxon>
        <taxon>Microlunatus</taxon>
    </lineage>
</organism>
<dbReference type="AlphaFoldDB" id="F5XNX6"/>
<gene>
    <name evidence="4" type="ordered locus">MLP_12260</name>
</gene>
<evidence type="ECO:0000259" key="3">
    <source>
        <dbReference type="PROSITE" id="PS51186"/>
    </source>
</evidence>
<dbReference type="Gene3D" id="3.40.630.30">
    <property type="match status" value="1"/>
</dbReference>
<dbReference type="GO" id="GO:0016747">
    <property type="term" value="F:acyltransferase activity, transferring groups other than amino-acyl groups"/>
    <property type="evidence" value="ECO:0007669"/>
    <property type="project" value="InterPro"/>
</dbReference>
<dbReference type="eggNOG" id="COG0456">
    <property type="taxonomic scope" value="Bacteria"/>
</dbReference>
<dbReference type="HOGENOM" id="CLU_013985_18_2_11"/>
<dbReference type="SUPFAM" id="SSF55729">
    <property type="entry name" value="Acyl-CoA N-acyltransferases (Nat)"/>
    <property type="match status" value="1"/>
</dbReference>
<dbReference type="PANTHER" id="PTHR43877">
    <property type="entry name" value="AMINOALKYLPHOSPHONATE N-ACETYLTRANSFERASE-RELATED-RELATED"/>
    <property type="match status" value="1"/>
</dbReference>
<keyword evidence="1" id="KW-0808">Transferase</keyword>
<keyword evidence="5" id="KW-1185">Reference proteome</keyword>
<accession>F5XNX6</accession>
<evidence type="ECO:0000313" key="4">
    <source>
        <dbReference type="EMBL" id="BAK34240.1"/>
    </source>
</evidence>
<protein>
    <recommendedName>
        <fullName evidence="3">N-acetyltransferase domain-containing protein</fullName>
    </recommendedName>
</protein>
<keyword evidence="2" id="KW-0012">Acyltransferase</keyword>
<name>F5XNX6_MICPN</name>
<dbReference type="Proteomes" id="UP000007947">
    <property type="component" value="Chromosome"/>
</dbReference>
<evidence type="ECO:0000256" key="1">
    <source>
        <dbReference type="ARBA" id="ARBA00022679"/>
    </source>
</evidence>
<feature type="domain" description="N-acetyltransferase" evidence="3">
    <location>
        <begin position="3"/>
        <end position="169"/>
    </location>
</feature>
<sequence>MSVTLRPATRDDAEALGALHVASWRWAYEGLLPAGYLAGLSAAARSAWWRQALSEPWPGSVLVAELAEEIIGFVTVGPGMPTEPGTATLYAIYLHPRHTGAGVGHLLHEAGLEVLREQGYADVILWVLRTNQRAIAFYERHGWSRDGREQLDHSVPDVELDEIGMRRRL</sequence>
<dbReference type="InterPro" id="IPR016181">
    <property type="entry name" value="Acyl_CoA_acyltransferase"/>
</dbReference>
<dbReference type="CDD" id="cd04301">
    <property type="entry name" value="NAT_SF"/>
    <property type="match status" value="1"/>
</dbReference>
<dbReference type="KEGG" id="mph:MLP_12260"/>
<evidence type="ECO:0000313" key="5">
    <source>
        <dbReference type="Proteomes" id="UP000007947"/>
    </source>
</evidence>
<evidence type="ECO:0000256" key="2">
    <source>
        <dbReference type="ARBA" id="ARBA00023315"/>
    </source>
</evidence>
<dbReference type="STRING" id="1032480.MLP_12260"/>
<reference evidence="4 5" key="1">
    <citation type="submission" date="2011-05" db="EMBL/GenBank/DDBJ databases">
        <title>Whole genome sequence of Microlunatus phosphovorus NM-1.</title>
        <authorList>
            <person name="Hosoyama A."/>
            <person name="Sasaki K."/>
            <person name="Harada T."/>
            <person name="Igarashi R."/>
            <person name="Kawakoshi A."/>
            <person name="Sasagawa M."/>
            <person name="Fukada J."/>
            <person name="Nakamura S."/>
            <person name="Katano Y."/>
            <person name="Hanada S."/>
            <person name="Kamagata Y."/>
            <person name="Nakamura N."/>
            <person name="Yamazaki S."/>
            <person name="Fujita N."/>
        </authorList>
    </citation>
    <scope>NUCLEOTIDE SEQUENCE [LARGE SCALE GENOMIC DNA]</scope>
    <source>
        <strain evidence="5">ATCC 700054 / DSM 10555 / JCM 9379 / NBRC 101784 / NCIMB 13414 / VKM Ac-1990 / NM-1</strain>
    </source>
</reference>